<keyword evidence="3" id="KW-0804">Transcription</keyword>
<dbReference type="SUPFAM" id="SSF46689">
    <property type="entry name" value="Homeodomain-like"/>
    <property type="match status" value="1"/>
</dbReference>
<dbReference type="Gene3D" id="1.10.10.60">
    <property type="entry name" value="Homeodomain-like"/>
    <property type="match status" value="1"/>
</dbReference>
<evidence type="ECO:0000256" key="3">
    <source>
        <dbReference type="ARBA" id="ARBA00023163"/>
    </source>
</evidence>
<protein>
    <submittedName>
        <fullName evidence="5">AraC family transcriptional regulator</fullName>
    </submittedName>
</protein>
<evidence type="ECO:0000313" key="6">
    <source>
        <dbReference type="Proteomes" id="UP000672011"/>
    </source>
</evidence>
<dbReference type="InterPro" id="IPR009057">
    <property type="entry name" value="Homeodomain-like_sf"/>
</dbReference>
<dbReference type="Proteomes" id="UP000672011">
    <property type="component" value="Chromosome"/>
</dbReference>
<organism evidence="5 6">
    <name type="scientific">Faecalibacter bovis</name>
    <dbReference type="NCBI Taxonomy" id="2898187"/>
    <lineage>
        <taxon>Bacteria</taxon>
        <taxon>Pseudomonadati</taxon>
        <taxon>Bacteroidota</taxon>
        <taxon>Flavobacteriia</taxon>
        <taxon>Flavobacteriales</taxon>
        <taxon>Weeksellaceae</taxon>
        <taxon>Faecalibacter</taxon>
    </lineage>
</organism>
<keyword evidence="6" id="KW-1185">Reference proteome</keyword>
<feature type="domain" description="HTH araC/xylS-type" evidence="4">
    <location>
        <begin position="1"/>
        <end position="45"/>
    </location>
</feature>
<reference evidence="5 6" key="1">
    <citation type="journal article" date="2021" name="Int. J. Syst. Evol. Microbiol.">
        <title>Faecalibacter bovis sp. nov., isolated from cow faeces.</title>
        <authorList>
            <person name="Li F."/>
            <person name="Zhao W."/>
            <person name="Hong Q."/>
            <person name="Shao Q."/>
            <person name="Song J."/>
            <person name="Yang S."/>
        </authorList>
    </citation>
    <scope>NUCLEOTIDE SEQUENCE [LARGE SCALE GENOMIC DNA]</scope>
    <source>
        <strain evidence="5 6">ZY171143</strain>
    </source>
</reference>
<dbReference type="PROSITE" id="PS01124">
    <property type="entry name" value="HTH_ARAC_FAMILY_2"/>
    <property type="match status" value="1"/>
</dbReference>
<dbReference type="PRINTS" id="PR00032">
    <property type="entry name" value="HTHARAC"/>
</dbReference>
<accession>A0ABX7XC01</accession>
<reference evidence="6" key="2">
    <citation type="submission" date="2021-04" db="EMBL/GenBank/DDBJ databases">
        <title>Taxonomy of Flavobacteriaceae bacterium ZY171143.</title>
        <authorList>
            <person name="Li F."/>
        </authorList>
    </citation>
    <scope>NUCLEOTIDE SEQUENCE [LARGE SCALE GENOMIC DNA]</scope>
    <source>
        <strain evidence="6">ZY171143</strain>
    </source>
</reference>
<dbReference type="InterPro" id="IPR020449">
    <property type="entry name" value="Tscrpt_reg_AraC-type_HTH"/>
</dbReference>
<dbReference type="Pfam" id="PF12833">
    <property type="entry name" value="HTH_18"/>
    <property type="match status" value="1"/>
</dbReference>
<evidence type="ECO:0000313" key="5">
    <source>
        <dbReference type="EMBL" id="QTV05344.1"/>
    </source>
</evidence>
<evidence type="ECO:0000259" key="4">
    <source>
        <dbReference type="PROSITE" id="PS01124"/>
    </source>
</evidence>
<evidence type="ECO:0000256" key="2">
    <source>
        <dbReference type="ARBA" id="ARBA00023125"/>
    </source>
</evidence>
<name>A0ABX7XC01_9FLAO</name>
<dbReference type="InterPro" id="IPR018060">
    <property type="entry name" value="HTH_AraC"/>
</dbReference>
<keyword evidence="2" id="KW-0238">DNA-binding</keyword>
<sequence length="57" mass="6809">MKILLRKKECYISEISYILGFNDVSHFLKFFKLKTGISPKIFRKNSLIIQFILPQFL</sequence>
<evidence type="ECO:0000256" key="1">
    <source>
        <dbReference type="ARBA" id="ARBA00023015"/>
    </source>
</evidence>
<gene>
    <name evidence="5" type="ORF">J9309_11265</name>
</gene>
<keyword evidence="1" id="KW-0805">Transcription regulation</keyword>
<dbReference type="EMBL" id="CP072842">
    <property type="protein sequence ID" value="QTV05344.1"/>
    <property type="molecule type" value="Genomic_DNA"/>
</dbReference>
<proteinExistence type="predicted"/>